<dbReference type="GO" id="GO:0005829">
    <property type="term" value="C:cytosol"/>
    <property type="evidence" value="ECO:0007669"/>
    <property type="project" value="TreeGrafter"/>
</dbReference>
<dbReference type="Pfam" id="PF13519">
    <property type="entry name" value="VWA_2"/>
    <property type="match status" value="1"/>
</dbReference>
<dbReference type="PROSITE" id="PS50234">
    <property type="entry name" value="VWFA"/>
    <property type="match status" value="1"/>
</dbReference>
<dbReference type="GO" id="GO:0036435">
    <property type="term" value="F:K48-linked polyubiquitin modification-dependent protein binding"/>
    <property type="evidence" value="ECO:0007669"/>
    <property type="project" value="UniProtKB-ARBA"/>
</dbReference>
<dbReference type="AlphaFoldDB" id="A0A0C9VSS3"/>
<name>A0A0C9VSS3_SPHS4</name>
<feature type="compositionally biased region" description="Acidic residues" evidence="3">
    <location>
        <begin position="311"/>
        <end position="329"/>
    </location>
</feature>
<comment type="similarity">
    <text evidence="1">Belongs to the proteasome subunit S5A family.</text>
</comment>
<feature type="region of interest" description="Disordered" evidence="3">
    <location>
        <begin position="248"/>
        <end position="352"/>
    </location>
</feature>
<organism evidence="5 6">
    <name type="scientific">Sphaerobolus stellatus (strain SS14)</name>
    <dbReference type="NCBI Taxonomy" id="990650"/>
    <lineage>
        <taxon>Eukaryota</taxon>
        <taxon>Fungi</taxon>
        <taxon>Dikarya</taxon>
        <taxon>Basidiomycota</taxon>
        <taxon>Agaricomycotina</taxon>
        <taxon>Agaricomycetes</taxon>
        <taxon>Phallomycetidae</taxon>
        <taxon>Geastrales</taxon>
        <taxon>Sphaerobolaceae</taxon>
        <taxon>Sphaerobolus</taxon>
    </lineage>
</organism>
<evidence type="ECO:0000259" key="4">
    <source>
        <dbReference type="PROSITE" id="PS50234"/>
    </source>
</evidence>
<feature type="domain" description="VWFA" evidence="4">
    <location>
        <begin position="5"/>
        <end position="197"/>
    </location>
</feature>
<dbReference type="InterPro" id="IPR027040">
    <property type="entry name" value="PSMD4"/>
</dbReference>
<reference evidence="5 6" key="1">
    <citation type="submission" date="2014-06" db="EMBL/GenBank/DDBJ databases">
        <title>Evolutionary Origins and Diversification of the Mycorrhizal Mutualists.</title>
        <authorList>
            <consortium name="DOE Joint Genome Institute"/>
            <consortium name="Mycorrhizal Genomics Consortium"/>
            <person name="Kohler A."/>
            <person name="Kuo A."/>
            <person name="Nagy L.G."/>
            <person name="Floudas D."/>
            <person name="Copeland A."/>
            <person name="Barry K.W."/>
            <person name="Cichocki N."/>
            <person name="Veneault-Fourrey C."/>
            <person name="LaButti K."/>
            <person name="Lindquist E.A."/>
            <person name="Lipzen A."/>
            <person name="Lundell T."/>
            <person name="Morin E."/>
            <person name="Murat C."/>
            <person name="Riley R."/>
            <person name="Ohm R."/>
            <person name="Sun H."/>
            <person name="Tunlid A."/>
            <person name="Henrissat B."/>
            <person name="Grigoriev I.V."/>
            <person name="Hibbett D.S."/>
            <person name="Martin F."/>
        </authorList>
    </citation>
    <scope>NUCLEOTIDE SEQUENCE [LARGE SCALE GENOMIC DNA]</scope>
    <source>
        <strain evidence="5 6">SS14</strain>
    </source>
</reference>
<accession>A0A0C9VSS3</accession>
<dbReference type="SMART" id="SM00726">
    <property type="entry name" value="UIM"/>
    <property type="match status" value="3"/>
</dbReference>
<evidence type="ECO:0000313" key="5">
    <source>
        <dbReference type="EMBL" id="KIJ41505.1"/>
    </source>
</evidence>
<evidence type="ECO:0000256" key="3">
    <source>
        <dbReference type="SAM" id="MobiDB-lite"/>
    </source>
</evidence>
<dbReference type="PANTHER" id="PTHR10223">
    <property type="entry name" value="26S PROTEASOME NON-ATPASE REGULATORY SUBUNIT 4"/>
    <property type="match status" value="1"/>
</dbReference>
<gene>
    <name evidence="5" type="ORF">M422DRAFT_172066</name>
</gene>
<dbReference type="Gene3D" id="1.10.287.3990">
    <property type="match status" value="1"/>
</dbReference>
<evidence type="ECO:0000256" key="1">
    <source>
        <dbReference type="ARBA" id="ARBA00005574"/>
    </source>
</evidence>
<proteinExistence type="inferred from homology"/>
<evidence type="ECO:0000256" key="2">
    <source>
        <dbReference type="ARBA" id="ARBA00022942"/>
    </source>
</evidence>
<dbReference type="Gene3D" id="3.40.50.410">
    <property type="entry name" value="von Willebrand factor, type A domain"/>
    <property type="match status" value="1"/>
</dbReference>
<sequence length="352" mass="37435">MPLEATMMIIDNSEYMRNGDYYKTRFSAQSDAVKTVFGSKIDSNPENTVGVMTSAGKGPEVLVTHTKEVGHMLQVLHDAEKKISGQADIPTALSVAQLALKHRQNKNLRQRIILFIGSPLTGEGADEKNMITLATKLRKNNIAVDVISFGDEEGREANDPILNAFVKNVIGKEPNSHFVSIAPGPDLLSDVILSSPIVSEDFPSGVPTGAGGETSAAGAANNFEFGIDPSLDPELAMALRMSLEEEQARQRAAVATEGASSSSAPLEPIPESSPTTSTPAATTTSQPTAEIEEDDEDAMLARALAMSKGEDGEDVDMADAGEEEISEEEAIAKAIAMSMQEDQGEGKKDEKK</sequence>
<dbReference type="InterPro" id="IPR002035">
    <property type="entry name" value="VWF_A"/>
</dbReference>
<dbReference type="FunFam" id="3.40.50.410:FF:000005">
    <property type="entry name" value="26S proteasome non-ATPase regulatory subunit 4"/>
    <property type="match status" value="1"/>
</dbReference>
<dbReference type="PROSITE" id="PS50330">
    <property type="entry name" value="UIM"/>
    <property type="match status" value="3"/>
</dbReference>
<keyword evidence="6" id="KW-1185">Reference proteome</keyword>
<dbReference type="Pfam" id="PF02809">
    <property type="entry name" value="UIM"/>
    <property type="match status" value="3"/>
</dbReference>
<dbReference type="Proteomes" id="UP000054279">
    <property type="component" value="Unassembled WGS sequence"/>
</dbReference>
<keyword evidence="2" id="KW-0647">Proteasome</keyword>
<dbReference type="GO" id="GO:0008540">
    <property type="term" value="C:proteasome regulatory particle, base subcomplex"/>
    <property type="evidence" value="ECO:0007669"/>
    <property type="project" value="TreeGrafter"/>
</dbReference>
<feature type="compositionally biased region" description="Low complexity" evidence="3">
    <location>
        <begin position="272"/>
        <end position="289"/>
    </location>
</feature>
<dbReference type="EMBL" id="KN837136">
    <property type="protein sequence ID" value="KIJ41505.1"/>
    <property type="molecule type" value="Genomic_DNA"/>
</dbReference>
<dbReference type="PANTHER" id="PTHR10223:SF0">
    <property type="entry name" value="26S PROTEASOME NON-ATPASE REGULATORY SUBUNIT 4"/>
    <property type="match status" value="1"/>
</dbReference>
<dbReference type="GO" id="GO:0005634">
    <property type="term" value="C:nucleus"/>
    <property type="evidence" value="ECO:0007669"/>
    <property type="project" value="TreeGrafter"/>
</dbReference>
<dbReference type="InterPro" id="IPR003903">
    <property type="entry name" value="UIM_dom"/>
</dbReference>
<protein>
    <recommendedName>
        <fullName evidence="4">VWFA domain-containing protein</fullName>
    </recommendedName>
</protein>
<dbReference type="InterPro" id="IPR036465">
    <property type="entry name" value="vWFA_dom_sf"/>
</dbReference>
<dbReference type="GO" id="GO:0043161">
    <property type="term" value="P:proteasome-mediated ubiquitin-dependent protein catabolic process"/>
    <property type="evidence" value="ECO:0007669"/>
    <property type="project" value="TreeGrafter"/>
</dbReference>
<dbReference type="SUPFAM" id="SSF53300">
    <property type="entry name" value="vWA-like"/>
    <property type="match status" value="1"/>
</dbReference>
<dbReference type="OrthoDB" id="1731724at2759"/>
<evidence type="ECO:0000313" key="6">
    <source>
        <dbReference type="Proteomes" id="UP000054279"/>
    </source>
</evidence>
<dbReference type="HOGENOM" id="CLU_033293_1_0_1"/>